<dbReference type="InterPro" id="IPR044824">
    <property type="entry name" value="MAIN-like"/>
</dbReference>
<evidence type="ECO:0000313" key="2">
    <source>
        <dbReference type="EMBL" id="KAK5819460.1"/>
    </source>
</evidence>
<dbReference type="PANTHER" id="PTHR46033:SF8">
    <property type="entry name" value="PROTEIN MAINTENANCE OF MERISTEMS-LIKE"/>
    <property type="match status" value="1"/>
</dbReference>
<dbReference type="EMBL" id="JARKNE010000007">
    <property type="protein sequence ID" value="KAK5819460.1"/>
    <property type="molecule type" value="Genomic_DNA"/>
</dbReference>
<dbReference type="Pfam" id="PF10536">
    <property type="entry name" value="PMD"/>
    <property type="match status" value="1"/>
</dbReference>
<name>A0ABR0PE79_GOSAR</name>
<dbReference type="Proteomes" id="UP001358586">
    <property type="component" value="Chromosome 7"/>
</dbReference>
<protein>
    <recommendedName>
        <fullName evidence="1">Aminotransferase-like plant mobile domain-containing protein</fullName>
    </recommendedName>
</protein>
<comment type="caution">
    <text evidence="2">The sequence shown here is derived from an EMBL/GenBank/DDBJ whole genome shotgun (WGS) entry which is preliminary data.</text>
</comment>
<keyword evidence="3" id="KW-1185">Reference proteome</keyword>
<dbReference type="PANTHER" id="PTHR46033">
    <property type="entry name" value="PROTEIN MAIN-LIKE 2"/>
    <property type="match status" value="1"/>
</dbReference>
<sequence>MLGGRKLDPKPISALVERWKLETHTFHLLCVECIITLEDMTLQLDLLVDEPVVTRATIVPGKENLRVALLGKVLNKFDGGRISMNWLAKIFEKFLLHATKVVKEQYVRAFILQ</sequence>
<evidence type="ECO:0000313" key="3">
    <source>
        <dbReference type="Proteomes" id="UP001358586"/>
    </source>
</evidence>
<dbReference type="InterPro" id="IPR019557">
    <property type="entry name" value="AminoTfrase-like_pln_mobile"/>
</dbReference>
<proteinExistence type="predicted"/>
<accession>A0ABR0PE79</accession>
<organism evidence="2 3">
    <name type="scientific">Gossypium arboreum</name>
    <name type="common">Tree cotton</name>
    <name type="synonym">Gossypium nanking</name>
    <dbReference type="NCBI Taxonomy" id="29729"/>
    <lineage>
        <taxon>Eukaryota</taxon>
        <taxon>Viridiplantae</taxon>
        <taxon>Streptophyta</taxon>
        <taxon>Embryophyta</taxon>
        <taxon>Tracheophyta</taxon>
        <taxon>Spermatophyta</taxon>
        <taxon>Magnoliopsida</taxon>
        <taxon>eudicotyledons</taxon>
        <taxon>Gunneridae</taxon>
        <taxon>Pentapetalae</taxon>
        <taxon>rosids</taxon>
        <taxon>malvids</taxon>
        <taxon>Malvales</taxon>
        <taxon>Malvaceae</taxon>
        <taxon>Malvoideae</taxon>
        <taxon>Gossypium</taxon>
    </lineage>
</organism>
<gene>
    <name evidence="2" type="ORF">PVK06_024461</name>
</gene>
<feature type="domain" description="Aminotransferase-like plant mobile" evidence="1">
    <location>
        <begin position="8"/>
        <end position="112"/>
    </location>
</feature>
<evidence type="ECO:0000259" key="1">
    <source>
        <dbReference type="Pfam" id="PF10536"/>
    </source>
</evidence>
<reference evidence="2 3" key="1">
    <citation type="submission" date="2023-03" db="EMBL/GenBank/DDBJ databases">
        <title>WGS of Gossypium arboreum.</title>
        <authorList>
            <person name="Yu D."/>
        </authorList>
    </citation>
    <scope>NUCLEOTIDE SEQUENCE [LARGE SCALE GENOMIC DNA]</scope>
    <source>
        <tissue evidence="2">Leaf</tissue>
    </source>
</reference>